<keyword evidence="2" id="KW-1185">Reference proteome</keyword>
<gene>
    <name evidence="1" type="ORF">NM208_g5472</name>
</gene>
<accession>A0ACC1SGZ0</accession>
<dbReference type="Proteomes" id="UP001148629">
    <property type="component" value="Unassembled WGS sequence"/>
</dbReference>
<protein>
    <submittedName>
        <fullName evidence="1">Uncharacterized protein</fullName>
    </submittedName>
</protein>
<proteinExistence type="predicted"/>
<organism evidence="1 2">
    <name type="scientific">Fusarium decemcellulare</name>
    <dbReference type="NCBI Taxonomy" id="57161"/>
    <lineage>
        <taxon>Eukaryota</taxon>
        <taxon>Fungi</taxon>
        <taxon>Dikarya</taxon>
        <taxon>Ascomycota</taxon>
        <taxon>Pezizomycotina</taxon>
        <taxon>Sordariomycetes</taxon>
        <taxon>Hypocreomycetidae</taxon>
        <taxon>Hypocreales</taxon>
        <taxon>Nectriaceae</taxon>
        <taxon>Fusarium</taxon>
        <taxon>Fusarium decemcellulare species complex</taxon>
    </lineage>
</organism>
<evidence type="ECO:0000313" key="2">
    <source>
        <dbReference type="Proteomes" id="UP001148629"/>
    </source>
</evidence>
<name>A0ACC1SGZ0_9HYPO</name>
<comment type="caution">
    <text evidence="1">The sequence shown here is derived from an EMBL/GenBank/DDBJ whole genome shotgun (WGS) entry which is preliminary data.</text>
</comment>
<evidence type="ECO:0000313" key="1">
    <source>
        <dbReference type="EMBL" id="KAJ3539487.1"/>
    </source>
</evidence>
<sequence length="357" mass="40190">MEHLHSGDLQHYVDQHGGMAEPDLQAVIRQVLKGLDFMHRENFTHRDIKPGNILIKTQSPKWWVKISDFGISKRLASSMVLLSKSKGAIACMAPELPISGAEKDDKTLPFPSQESLSRYLSREDAFPGQKLVDKGASVEAAYFNCSHHNFIPDFSLADYASNYTVVKRIAQMYIDVRRMDMQEKFKVIRDLYSIHTVGQLVIFAQSTDTAYKLYSDMRYDWGISAELITQTREKNKRPRRLTDLNAGRIKVLVSSMEIDGTGIESVTMVVNYNLPTATIKGGAHAYLRRVGVAGGFNGRGICINLAHGMDFFDALEEFTRIFHKSTVQLGLTDLNLAQEMIDAEILDSERHRRGGEA</sequence>
<reference evidence="1" key="1">
    <citation type="submission" date="2022-08" db="EMBL/GenBank/DDBJ databases">
        <title>Genome Sequence of Fusarium decemcellulare.</title>
        <authorList>
            <person name="Buettner E."/>
        </authorList>
    </citation>
    <scope>NUCLEOTIDE SEQUENCE</scope>
    <source>
        <strain evidence="1">Babe19</strain>
    </source>
</reference>
<dbReference type="EMBL" id="JANRMS010000458">
    <property type="protein sequence ID" value="KAJ3539487.1"/>
    <property type="molecule type" value="Genomic_DNA"/>
</dbReference>